<dbReference type="Gene3D" id="4.10.1080.10">
    <property type="entry name" value="TSP type-3 repeat"/>
    <property type="match status" value="1"/>
</dbReference>
<dbReference type="Pfam" id="PF19081">
    <property type="entry name" value="Ig_7"/>
    <property type="match status" value="2"/>
</dbReference>
<evidence type="ECO:0000313" key="9">
    <source>
        <dbReference type="Proteomes" id="UP001174839"/>
    </source>
</evidence>
<dbReference type="InterPro" id="IPR047589">
    <property type="entry name" value="DUF11_rpt"/>
</dbReference>
<sequence>MNCITSFRNGLPGIFLKCARFSSFLFLLTGFITFGQDISIDDVSRIEGNSGTTDFIFTVSIDGGAPAVNNIDFEVNTSNGSATEGSGDYDRLNNENFTILAGETSTEVIVVVNGDLEVETDENFFVEISNLSEGNIANGTGTGTIENDDAHSISLREESRTELDSGTRDFNFEVRIDGGEDAVEDITFNYSTSDGTATVADNDYIPQINGTATIPAGTDRVTITIEGIGDVKPEIDETFTLTINNPSANAVINVASALGTIENDDQQAISILGVSQSEGDTGTRNFNFSVQTDGGEDALEDITFSYSTSDGTATTGDNDYNPQSNVSATLLAGTNQVTVTIEGVGDTKPELDETFSVAISNPSANAVINVNSAQGTIENDDVHSISIRDRSQTEGDSGTRDFNFSVRTDGGEDALEDITFNFSTADGTATVADNDYLPQINGTATIPAGTDRVNVTIEGIGDTKPELDETFTVTISNPSANAVINGNTALGTIENDDTPSISVADFQADEGDTGTTPFRFQVSVDNGGIATEQIDFEVDALSRAGDNAIANVDYIRLNDEPFTIAQGATGVEVVVQVIGELIVEPDETFTVELRRINGAGGGNTIARGTILNDDGCQAGNTAPALTGGDTQFCDGEVIPSLNTYVVDNAPAGSALTWSEFSDPEIELFHLSPSEVANPTANTYYGFYYDDLNNCASPTVTVVIEVNPIPTIETTTDGSNCGPGSVVLGATGDIAGTAANPVLTWFASASGGSPLGTGESFSTPAISTTTSYWVEASANGCISAREEVVATISDPPNAGTAANVQACTDDEFGSTTVNLDGTLTDQDSGGTWTVVSGPENVTIGPGNVVNFSGLNTGDYVFRYTVTGTAPCPDDFENVTVQVVVCDPCEAGNSAPVLNTDVPTGFCAEDTLPNLNTYTSSTPPSGTTLIWSRNPDPLVLSGHLSASEVSNPNPGTYYGFFFDSTNQCASPTLEITLVRNPTPIVTSTTGAESCGPSTVVLSATGETPNTTTAPDLVWYSQATGGTPVFTGPSFTTLELQNTTSYWVEASANNCSSPRVEVVALISPLVSAGTPANSSSCNDPNNGPTTLDLDDRLTGADPGTWEIIEGQDPSNGALTITSGNLVNFAGLPDGDYGFRYTTNVAEAPCVDESAEVSISVNNCDIDTDGDGLLDGIEVSLGTDPNNPDTDEDGLDDGIEVGPDISNPLNEDGDEFIDALDSNVLDTDGDLVNDQQDPANENPCVPNADSPTCVDLGVTKTADNLEVEIGQEVTFTVRVENFSSGPVTDIQVGDLLETGFSYISHTASLGEYDPGTGVWLIATLNSQEVVTLEIQVSVLDSGVFTNTAELLTSTPDDTNPDNDQSTVELQIAQGEGEDLVLEKYASVDGGLFLRERVAPLAGSGVVFAIIVRNESPSVTARNIRVEDLILPVDQSGFEYLFHFITPQAGNTYDPVSGIWSIDSIAPGEQAELRIRVDVPGPGDFSNTARILSPEAPDGQAGNYQDSIAVIVNEAVEADPGFVFNQFSPNGDGINDFLIVRDIAQFPDNSIKIFNRYGQQVFEASNMINDQVWDGTYRGKEAPKGTYYYILDLGPDREVAKGWIQLIR</sequence>
<dbReference type="Proteomes" id="UP001174839">
    <property type="component" value="Unassembled WGS sequence"/>
</dbReference>
<dbReference type="InterPro" id="IPR003644">
    <property type="entry name" value="Calx_beta"/>
</dbReference>
<evidence type="ECO:0000256" key="1">
    <source>
        <dbReference type="ARBA" id="ARBA00004613"/>
    </source>
</evidence>
<accession>A0ABT7WCA3</accession>
<dbReference type="RefSeq" id="WP_289723814.1">
    <property type="nucleotide sequence ID" value="NZ_JAUDUY010000001.1"/>
</dbReference>
<dbReference type="InterPro" id="IPR001434">
    <property type="entry name" value="OmcB-like_DUF11"/>
</dbReference>
<dbReference type="InterPro" id="IPR051171">
    <property type="entry name" value="CaCA"/>
</dbReference>
<evidence type="ECO:0000256" key="3">
    <source>
        <dbReference type="ARBA" id="ARBA00022729"/>
    </source>
</evidence>
<dbReference type="InterPro" id="IPR013783">
    <property type="entry name" value="Ig-like_fold"/>
</dbReference>
<comment type="subcellular location">
    <subcellularLocation>
        <location evidence="1">Secreted</location>
    </subcellularLocation>
</comment>
<dbReference type="Pfam" id="PF18884">
    <property type="entry name" value="TSP3_bac"/>
    <property type="match status" value="1"/>
</dbReference>
<evidence type="ECO:0000313" key="8">
    <source>
        <dbReference type="EMBL" id="MDM9630459.1"/>
    </source>
</evidence>
<dbReference type="PANTHER" id="PTHR11878">
    <property type="entry name" value="SODIUM/CALCIUM EXCHANGER"/>
    <property type="match status" value="1"/>
</dbReference>
<evidence type="ECO:0000259" key="7">
    <source>
        <dbReference type="SMART" id="SM00237"/>
    </source>
</evidence>
<evidence type="ECO:0000256" key="5">
    <source>
        <dbReference type="ARBA" id="ARBA00022837"/>
    </source>
</evidence>
<protein>
    <submittedName>
        <fullName evidence="8">Calx-beta domain-containing protein</fullName>
    </submittedName>
</protein>
<keyword evidence="4" id="KW-0677">Repeat</keyword>
<dbReference type="SMART" id="SM00237">
    <property type="entry name" value="Calx_beta"/>
    <property type="match status" value="3"/>
</dbReference>
<dbReference type="PANTHER" id="PTHR11878:SF65">
    <property type="entry name" value="NA_CA-EXCHANGE PROTEIN, ISOFORM G"/>
    <property type="match status" value="1"/>
</dbReference>
<dbReference type="EMBL" id="JAUDUY010000001">
    <property type="protein sequence ID" value="MDM9630459.1"/>
    <property type="molecule type" value="Genomic_DNA"/>
</dbReference>
<evidence type="ECO:0000256" key="2">
    <source>
        <dbReference type="ARBA" id="ARBA00022525"/>
    </source>
</evidence>
<keyword evidence="3" id="KW-0732">Signal</keyword>
<dbReference type="Pfam" id="PF03160">
    <property type="entry name" value="Calx-beta"/>
    <property type="match status" value="5"/>
</dbReference>
<feature type="domain" description="Calx-beta" evidence="7">
    <location>
        <begin position="373"/>
        <end position="476"/>
    </location>
</feature>
<dbReference type="InterPro" id="IPR026341">
    <property type="entry name" value="T9SS_type_B"/>
</dbReference>
<feature type="domain" description="Calx-beta" evidence="7">
    <location>
        <begin position="141"/>
        <end position="244"/>
    </location>
</feature>
<proteinExistence type="predicted"/>
<dbReference type="InterPro" id="IPR044023">
    <property type="entry name" value="Ig_7"/>
</dbReference>
<dbReference type="SUPFAM" id="SSF141072">
    <property type="entry name" value="CalX-like"/>
    <property type="match status" value="5"/>
</dbReference>
<evidence type="ECO:0000256" key="6">
    <source>
        <dbReference type="ARBA" id="ARBA00023065"/>
    </source>
</evidence>
<dbReference type="Pfam" id="PF01345">
    <property type="entry name" value="DUF11"/>
    <property type="match status" value="2"/>
</dbReference>
<evidence type="ECO:0000256" key="4">
    <source>
        <dbReference type="ARBA" id="ARBA00022737"/>
    </source>
</evidence>
<dbReference type="PROSITE" id="PS00018">
    <property type="entry name" value="EF_HAND_1"/>
    <property type="match status" value="1"/>
</dbReference>
<keyword evidence="6" id="KW-0406">Ion transport</keyword>
<dbReference type="InterPro" id="IPR018247">
    <property type="entry name" value="EF_Hand_1_Ca_BS"/>
</dbReference>
<dbReference type="InterPro" id="IPR038081">
    <property type="entry name" value="CalX-like_sf"/>
</dbReference>
<organism evidence="8 9">
    <name type="scientific">Robiginitalea aurantiaca</name>
    <dbReference type="NCBI Taxonomy" id="3056915"/>
    <lineage>
        <taxon>Bacteria</taxon>
        <taxon>Pseudomonadati</taxon>
        <taxon>Bacteroidota</taxon>
        <taxon>Flavobacteriia</taxon>
        <taxon>Flavobacteriales</taxon>
        <taxon>Flavobacteriaceae</taxon>
        <taxon>Robiginitalea</taxon>
    </lineage>
</organism>
<dbReference type="Pfam" id="PF13585">
    <property type="entry name" value="CHU_C"/>
    <property type="match status" value="1"/>
</dbReference>
<comment type="caution">
    <text evidence="8">The sequence shown here is derived from an EMBL/GenBank/DDBJ whole genome shotgun (WGS) entry which is preliminary data.</text>
</comment>
<gene>
    <name evidence="8" type="ORF">QU605_03200</name>
</gene>
<name>A0ABT7WCA3_9FLAO</name>
<keyword evidence="5" id="KW-0106">Calcium</keyword>
<keyword evidence="9" id="KW-1185">Reference proteome</keyword>
<keyword evidence="2" id="KW-0964">Secreted</keyword>
<dbReference type="NCBIfam" id="TIGR01451">
    <property type="entry name" value="B_ant_repeat"/>
    <property type="match status" value="1"/>
</dbReference>
<dbReference type="InterPro" id="IPR028974">
    <property type="entry name" value="TSP_type-3_rpt"/>
</dbReference>
<feature type="domain" description="Calx-beta" evidence="7">
    <location>
        <begin position="259"/>
        <end position="360"/>
    </location>
</feature>
<dbReference type="Gene3D" id="2.60.40.2030">
    <property type="match status" value="5"/>
</dbReference>
<keyword evidence="6" id="KW-0813">Transport</keyword>
<dbReference type="InterPro" id="IPR059100">
    <property type="entry name" value="TSP3_bac"/>
</dbReference>
<reference evidence="8" key="1">
    <citation type="submission" date="2023-06" db="EMBL/GenBank/DDBJ databases">
        <title>Robiginitalea aurantiacus sp. nov. and Algoriphagus sediminis sp. nov., isolated from coastal sediment.</title>
        <authorList>
            <person name="Zhou Z.Y."/>
            <person name="An J."/>
            <person name="Jia Y.W."/>
            <person name="Du Z.J."/>
        </authorList>
    </citation>
    <scope>NUCLEOTIDE SEQUENCE</scope>
    <source>
        <strain evidence="8">M39</strain>
    </source>
</reference>
<dbReference type="Gene3D" id="2.60.40.10">
    <property type="entry name" value="Immunoglobulins"/>
    <property type="match status" value="1"/>
</dbReference>
<dbReference type="NCBIfam" id="TIGR04131">
    <property type="entry name" value="Bac_Flav_CTERM"/>
    <property type="match status" value="1"/>
</dbReference>